<keyword evidence="3" id="KW-0663">Pyridoxal phosphate</keyword>
<protein>
    <submittedName>
        <fullName evidence="7">Threonine ammonia-lyase</fullName>
    </submittedName>
</protein>
<dbReference type="RefSeq" id="WP_109679947.1">
    <property type="nucleotide sequence ID" value="NZ_CP086615.1"/>
</dbReference>
<feature type="domain" description="ACT" evidence="6">
    <location>
        <begin position="326"/>
        <end position="404"/>
    </location>
</feature>
<dbReference type="GO" id="GO:0006565">
    <property type="term" value="P:L-serine catabolic process"/>
    <property type="evidence" value="ECO:0007669"/>
    <property type="project" value="TreeGrafter"/>
</dbReference>
<dbReference type="GO" id="GO:0009097">
    <property type="term" value="P:isoleucine biosynthetic process"/>
    <property type="evidence" value="ECO:0007669"/>
    <property type="project" value="TreeGrafter"/>
</dbReference>
<proteinExistence type="inferred from homology"/>
<dbReference type="Pfam" id="PF00291">
    <property type="entry name" value="PALP"/>
    <property type="match status" value="1"/>
</dbReference>
<dbReference type="CDD" id="cd01562">
    <property type="entry name" value="Thr-dehyd"/>
    <property type="match status" value="1"/>
</dbReference>
<sequence>MPVTLDDIRAAARRIGGAVLHTACSRSQVLSRLTGAELFLKFENHQFTAAFKERGALNRLLALTEAERRRGVIAMSAGNHAQAVAYHAERLGIAATIVMPRHTPNVKVRNTRAFGADVRLEGETVAEAGDFAQRLAAERDLVFVHPYDDPAVIAGQGTTALEMLADVPDLDTLVVPVGGGGLIAGMAVAARSVNPAIEVIGVQTRRYPAVHQALAGLPVECGPATIADGIAVKRPGELTLPLIREWVREVVLVDEPDIERAVLQLLEIEKTVVEGAGAAGLAAVLADPERFRGRRVGLVLCGGNIDLLPLSSVIQRGLVRTKRVMRVRVGVPDVPGALADLTRLLADARANVIHIAHQRAFTDLSVRATEVEATVETLGEEHSQAVIRSLREAGYDCLLPDHEPHPREWRGR</sequence>
<dbReference type="GO" id="GO:0004794">
    <property type="term" value="F:threonine deaminase activity"/>
    <property type="evidence" value="ECO:0007669"/>
    <property type="project" value="InterPro"/>
</dbReference>
<dbReference type="NCBIfam" id="TIGR01127">
    <property type="entry name" value="ilvA_1Cterm"/>
    <property type="match status" value="1"/>
</dbReference>
<dbReference type="InterPro" id="IPR050147">
    <property type="entry name" value="Ser/Thr_Dehydratase"/>
</dbReference>
<reference evidence="7 8" key="1">
    <citation type="submission" date="2018-05" db="EMBL/GenBank/DDBJ databases">
        <title>Spiribacter halobius sp. nov., a moderately halophilic bacterium isolated from marine solar saltern.</title>
        <authorList>
            <person name="Zheng W.-S."/>
            <person name="Lu D.-C."/>
            <person name="Du Z.-J."/>
        </authorList>
    </citation>
    <scope>NUCLEOTIDE SEQUENCE [LARGE SCALE GENOMIC DNA]</scope>
    <source>
        <strain evidence="7 8">E85</strain>
    </source>
</reference>
<dbReference type="AlphaFoldDB" id="A0A2U2MX17"/>
<dbReference type="Pfam" id="PF01842">
    <property type="entry name" value="ACT"/>
    <property type="match status" value="1"/>
</dbReference>
<evidence type="ECO:0000256" key="5">
    <source>
        <dbReference type="ARBA" id="ARBA00049406"/>
    </source>
</evidence>
<dbReference type="FunFam" id="3.40.50.1100:FF:000007">
    <property type="entry name" value="L-threonine dehydratase catabolic TdcB"/>
    <property type="match status" value="1"/>
</dbReference>
<comment type="cofactor">
    <cofactor evidence="1">
        <name>pyridoxal 5'-phosphate</name>
        <dbReference type="ChEBI" id="CHEBI:597326"/>
    </cofactor>
</comment>
<dbReference type="GO" id="GO:0006567">
    <property type="term" value="P:L-threonine catabolic process"/>
    <property type="evidence" value="ECO:0007669"/>
    <property type="project" value="InterPro"/>
</dbReference>
<dbReference type="OrthoDB" id="9811476at2"/>
<dbReference type="NCBIfam" id="NF005600">
    <property type="entry name" value="PRK07334.1"/>
    <property type="match status" value="1"/>
</dbReference>
<name>A0A2U2MX17_9GAMM</name>
<dbReference type="CDD" id="cd04886">
    <property type="entry name" value="ACT_ThrD-II-like"/>
    <property type="match status" value="1"/>
</dbReference>
<dbReference type="EMBL" id="QFFI01000036">
    <property type="protein sequence ID" value="PWG61389.1"/>
    <property type="molecule type" value="Genomic_DNA"/>
</dbReference>
<dbReference type="PANTHER" id="PTHR48078:SF6">
    <property type="entry name" value="L-THREONINE DEHYDRATASE CATABOLIC TDCB"/>
    <property type="match status" value="1"/>
</dbReference>
<dbReference type="FunFam" id="3.40.50.1100:FF:000005">
    <property type="entry name" value="Threonine dehydratase catabolic"/>
    <property type="match status" value="1"/>
</dbReference>
<evidence type="ECO:0000256" key="2">
    <source>
        <dbReference type="ARBA" id="ARBA00010869"/>
    </source>
</evidence>
<dbReference type="PANTHER" id="PTHR48078">
    <property type="entry name" value="THREONINE DEHYDRATASE, MITOCHONDRIAL-RELATED"/>
    <property type="match status" value="1"/>
</dbReference>
<dbReference type="InterPro" id="IPR005789">
    <property type="entry name" value="Thr_deHydtase_catblc"/>
</dbReference>
<keyword evidence="8" id="KW-1185">Reference proteome</keyword>
<evidence type="ECO:0000256" key="4">
    <source>
        <dbReference type="ARBA" id="ARBA00023239"/>
    </source>
</evidence>
<accession>A0A2U2MX17</accession>
<keyword evidence="4 7" id="KW-0456">Lyase</keyword>
<dbReference type="GO" id="GO:0003941">
    <property type="term" value="F:L-serine ammonia-lyase activity"/>
    <property type="evidence" value="ECO:0007669"/>
    <property type="project" value="UniProtKB-EC"/>
</dbReference>
<evidence type="ECO:0000313" key="8">
    <source>
        <dbReference type="Proteomes" id="UP000245474"/>
    </source>
</evidence>
<dbReference type="InterPro" id="IPR044561">
    <property type="entry name" value="ACT_ThrD-II-like"/>
</dbReference>
<dbReference type="PROSITE" id="PS51671">
    <property type="entry name" value="ACT"/>
    <property type="match status" value="1"/>
</dbReference>
<dbReference type="InterPro" id="IPR036052">
    <property type="entry name" value="TrpB-like_PALP_sf"/>
</dbReference>
<dbReference type="Proteomes" id="UP000245474">
    <property type="component" value="Unassembled WGS sequence"/>
</dbReference>
<dbReference type="InterPro" id="IPR002912">
    <property type="entry name" value="ACT_dom"/>
</dbReference>
<dbReference type="GO" id="GO:0030170">
    <property type="term" value="F:pyridoxal phosphate binding"/>
    <property type="evidence" value="ECO:0007669"/>
    <property type="project" value="UniProtKB-ARBA"/>
</dbReference>
<dbReference type="SUPFAM" id="SSF53686">
    <property type="entry name" value="Tryptophan synthase beta subunit-like PLP-dependent enzymes"/>
    <property type="match status" value="1"/>
</dbReference>
<organism evidence="7 8">
    <name type="scientific">Sediminicurvatus halobius</name>
    <dbReference type="NCBI Taxonomy" id="2182432"/>
    <lineage>
        <taxon>Bacteria</taxon>
        <taxon>Pseudomonadati</taxon>
        <taxon>Pseudomonadota</taxon>
        <taxon>Gammaproteobacteria</taxon>
        <taxon>Chromatiales</taxon>
        <taxon>Ectothiorhodospiraceae</taxon>
        <taxon>Sediminicurvatus</taxon>
    </lineage>
</organism>
<comment type="caution">
    <text evidence="7">The sequence shown here is derived from an EMBL/GenBank/DDBJ whole genome shotgun (WGS) entry which is preliminary data.</text>
</comment>
<dbReference type="InterPro" id="IPR001926">
    <property type="entry name" value="TrpB-like_PALP"/>
</dbReference>
<evidence type="ECO:0000256" key="1">
    <source>
        <dbReference type="ARBA" id="ARBA00001933"/>
    </source>
</evidence>
<gene>
    <name evidence="7" type="ORF">DEM34_16595</name>
</gene>
<evidence type="ECO:0000256" key="3">
    <source>
        <dbReference type="ARBA" id="ARBA00022898"/>
    </source>
</evidence>
<evidence type="ECO:0000313" key="7">
    <source>
        <dbReference type="EMBL" id="PWG61389.1"/>
    </source>
</evidence>
<dbReference type="Gene3D" id="3.40.50.1100">
    <property type="match status" value="2"/>
</dbReference>
<comment type="catalytic activity">
    <reaction evidence="5">
        <text>L-serine = pyruvate + NH4(+)</text>
        <dbReference type="Rhea" id="RHEA:19169"/>
        <dbReference type="ChEBI" id="CHEBI:15361"/>
        <dbReference type="ChEBI" id="CHEBI:28938"/>
        <dbReference type="ChEBI" id="CHEBI:33384"/>
        <dbReference type="EC" id="4.3.1.17"/>
    </reaction>
</comment>
<evidence type="ECO:0000259" key="6">
    <source>
        <dbReference type="PROSITE" id="PS51671"/>
    </source>
</evidence>
<comment type="similarity">
    <text evidence="2">Belongs to the serine/threonine dehydratase family.</text>
</comment>